<evidence type="ECO:0000313" key="2">
    <source>
        <dbReference type="EMBL" id="EGG08127.1"/>
    </source>
</evidence>
<gene>
    <name evidence="2" type="ORF">MELLADRAFT_105045</name>
</gene>
<dbReference type="Proteomes" id="UP000001072">
    <property type="component" value="Unassembled WGS sequence"/>
</dbReference>
<dbReference type="GeneID" id="18922477"/>
<dbReference type="HOGENOM" id="CLU_2015778_0_0_1"/>
<dbReference type="KEGG" id="mlr:MELLADRAFT_105045"/>
<feature type="signal peptide" evidence="1">
    <location>
        <begin position="1"/>
        <end position="24"/>
    </location>
</feature>
<reference evidence="3" key="1">
    <citation type="journal article" date="2011" name="Proc. Natl. Acad. Sci. U.S.A.">
        <title>Obligate biotrophy features unraveled by the genomic analysis of rust fungi.</title>
        <authorList>
            <person name="Duplessis S."/>
            <person name="Cuomo C.A."/>
            <person name="Lin Y.-C."/>
            <person name="Aerts A."/>
            <person name="Tisserant E."/>
            <person name="Veneault-Fourrey C."/>
            <person name="Joly D.L."/>
            <person name="Hacquard S."/>
            <person name="Amselem J."/>
            <person name="Cantarel B.L."/>
            <person name="Chiu R."/>
            <person name="Coutinho P.M."/>
            <person name="Feau N."/>
            <person name="Field M."/>
            <person name="Frey P."/>
            <person name="Gelhaye E."/>
            <person name="Goldberg J."/>
            <person name="Grabherr M.G."/>
            <person name="Kodira C.D."/>
            <person name="Kohler A."/>
            <person name="Kuees U."/>
            <person name="Lindquist E.A."/>
            <person name="Lucas S.M."/>
            <person name="Mago R."/>
            <person name="Mauceli E."/>
            <person name="Morin E."/>
            <person name="Murat C."/>
            <person name="Pangilinan J.L."/>
            <person name="Park R."/>
            <person name="Pearson M."/>
            <person name="Quesneville H."/>
            <person name="Rouhier N."/>
            <person name="Sakthikumar S."/>
            <person name="Salamov A.A."/>
            <person name="Schmutz J."/>
            <person name="Selles B."/>
            <person name="Shapiro H."/>
            <person name="Tanguay P."/>
            <person name="Tuskan G.A."/>
            <person name="Henrissat B."/>
            <person name="Van de Peer Y."/>
            <person name="Rouze P."/>
            <person name="Ellis J.G."/>
            <person name="Dodds P.N."/>
            <person name="Schein J.E."/>
            <person name="Zhong S."/>
            <person name="Hamelin R.C."/>
            <person name="Grigoriev I.V."/>
            <person name="Szabo L.J."/>
            <person name="Martin F."/>
        </authorList>
    </citation>
    <scope>NUCLEOTIDE SEQUENCE [LARGE SCALE GENOMIC DNA]</scope>
    <source>
        <strain evidence="3">98AG31 / pathotype 3-4-7</strain>
    </source>
</reference>
<dbReference type="InParanoid" id="F4RGX3"/>
<protein>
    <submittedName>
        <fullName evidence="2">Secreted protein</fullName>
    </submittedName>
</protein>
<organism evidence="3">
    <name type="scientific">Melampsora larici-populina (strain 98AG31 / pathotype 3-4-7)</name>
    <name type="common">Poplar leaf rust fungus</name>
    <dbReference type="NCBI Taxonomy" id="747676"/>
    <lineage>
        <taxon>Eukaryota</taxon>
        <taxon>Fungi</taxon>
        <taxon>Dikarya</taxon>
        <taxon>Basidiomycota</taxon>
        <taxon>Pucciniomycotina</taxon>
        <taxon>Pucciniomycetes</taxon>
        <taxon>Pucciniales</taxon>
        <taxon>Melampsoraceae</taxon>
        <taxon>Melampsora</taxon>
    </lineage>
</organism>
<evidence type="ECO:0000256" key="1">
    <source>
        <dbReference type="SAM" id="SignalP"/>
    </source>
</evidence>
<accession>F4RGX3</accession>
<dbReference type="VEuPathDB" id="FungiDB:MELLADRAFT_105045"/>
<name>F4RGX3_MELLP</name>
<keyword evidence="3" id="KW-1185">Reference proteome</keyword>
<proteinExistence type="predicted"/>
<evidence type="ECO:0000313" key="3">
    <source>
        <dbReference type="Proteomes" id="UP000001072"/>
    </source>
</evidence>
<keyword evidence="1" id="KW-0732">Signal</keyword>
<dbReference type="EMBL" id="GL883101">
    <property type="protein sequence ID" value="EGG08127.1"/>
    <property type="molecule type" value="Genomic_DNA"/>
</dbReference>
<dbReference type="AlphaFoldDB" id="F4RGX3"/>
<feature type="chain" id="PRO_5003317625" evidence="1">
    <location>
        <begin position="25"/>
        <end position="123"/>
    </location>
</feature>
<dbReference type="RefSeq" id="XP_007408325.1">
    <property type="nucleotide sequence ID" value="XM_007408263.1"/>
</dbReference>
<sequence length="123" mass="14573">MLFSRYITFAVILAFAMVFNVAMAGPFPSFITTSQYVNWNPSLYAWNSQYNCPTYNQQPLFYLNNQYFYELGNIRYYVPGSTLSPNICLTYPVNTWTPFNYNGYSAWSWNSLKLRYNNGWNFF</sequence>